<organism evidence="2 3">
    <name type="scientific">Mycolicibacter acidiphilus</name>
    <dbReference type="NCBI Taxonomy" id="2835306"/>
    <lineage>
        <taxon>Bacteria</taxon>
        <taxon>Bacillati</taxon>
        <taxon>Actinomycetota</taxon>
        <taxon>Actinomycetes</taxon>
        <taxon>Mycobacteriales</taxon>
        <taxon>Mycobacteriaceae</taxon>
        <taxon>Mycolicibacter</taxon>
    </lineage>
</organism>
<dbReference type="InterPro" id="IPR029069">
    <property type="entry name" value="HotDog_dom_sf"/>
</dbReference>
<evidence type="ECO:0000259" key="1">
    <source>
        <dbReference type="Pfam" id="PF03061"/>
    </source>
</evidence>
<dbReference type="PANTHER" id="PTHR47260:SF1">
    <property type="entry name" value="UPF0644 PROTEIN PB2B4.06"/>
    <property type="match status" value="1"/>
</dbReference>
<dbReference type="SUPFAM" id="SSF54637">
    <property type="entry name" value="Thioesterase/thiol ester dehydrase-isomerase"/>
    <property type="match status" value="1"/>
</dbReference>
<accession>A0ABS5RJE7</accession>
<dbReference type="Gene3D" id="3.10.129.10">
    <property type="entry name" value="Hotdog Thioesterase"/>
    <property type="match status" value="1"/>
</dbReference>
<dbReference type="RefSeq" id="WP_214092475.1">
    <property type="nucleotide sequence ID" value="NZ_JAHCLR010000012.1"/>
</dbReference>
<proteinExistence type="predicted"/>
<reference evidence="2 3" key="1">
    <citation type="submission" date="2021-05" db="EMBL/GenBank/DDBJ databases">
        <title>Mycobacterium acidophilum sp. nov., an extremely acid-tolerant member of the genus Mycobacterium.</title>
        <authorList>
            <person name="Xia J."/>
        </authorList>
    </citation>
    <scope>NUCLEOTIDE SEQUENCE [LARGE SCALE GENOMIC DNA]</scope>
    <source>
        <strain evidence="2 3">M1</strain>
    </source>
</reference>
<dbReference type="PANTHER" id="PTHR47260">
    <property type="entry name" value="UPF0644 PROTEIN PB2B4.06"/>
    <property type="match status" value="1"/>
</dbReference>
<dbReference type="InterPro" id="IPR006683">
    <property type="entry name" value="Thioestr_dom"/>
</dbReference>
<dbReference type="CDD" id="cd03443">
    <property type="entry name" value="PaaI_thioesterase"/>
    <property type="match status" value="1"/>
</dbReference>
<protein>
    <submittedName>
        <fullName evidence="2">PaaI family thioesterase</fullName>
    </submittedName>
</protein>
<dbReference type="Pfam" id="PF03061">
    <property type="entry name" value="4HBT"/>
    <property type="match status" value="1"/>
</dbReference>
<comment type="caution">
    <text evidence="2">The sequence shown here is derived from an EMBL/GenBank/DDBJ whole genome shotgun (WGS) entry which is preliminary data.</text>
</comment>
<dbReference type="InterPro" id="IPR052061">
    <property type="entry name" value="PTE-AB_protein"/>
</dbReference>
<evidence type="ECO:0000313" key="2">
    <source>
        <dbReference type="EMBL" id="MBS9533601.1"/>
    </source>
</evidence>
<dbReference type="EMBL" id="JAHCLR010000012">
    <property type="protein sequence ID" value="MBS9533601.1"/>
    <property type="molecule type" value="Genomic_DNA"/>
</dbReference>
<sequence>MQFGSGSKVPTISAEDRDRLTARYAPLAAAVRDLIDASLRTEADGAVVDDACAQVRAVTEALRAGGLSDAPGMRYVTGEPPTPWGNTVVGLRNPIAPPLAIRRDDDGRYRTDFHLGAPYEGPPGLVHGGVSALVLDHLLGEAASDGMTRPLYTGTITVKYLRGTPLGALRGEAWTHHREGVKTIARGHLCDAQGVTVEAEGVFILPAWARDPAPAGER</sequence>
<keyword evidence="3" id="KW-1185">Reference proteome</keyword>
<feature type="domain" description="Thioesterase" evidence="1">
    <location>
        <begin position="124"/>
        <end position="196"/>
    </location>
</feature>
<gene>
    <name evidence="2" type="ORF">KIH27_08385</name>
</gene>
<name>A0ABS5RJE7_9MYCO</name>
<dbReference type="Proteomes" id="UP001519535">
    <property type="component" value="Unassembled WGS sequence"/>
</dbReference>
<evidence type="ECO:0000313" key="3">
    <source>
        <dbReference type="Proteomes" id="UP001519535"/>
    </source>
</evidence>